<name>A0ABN1Z9P7_9MICO</name>
<evidence type="ECO:0000259" key="2">
    <source>
        <dbReference type="Pfam" id="PF00462"/>
    </source>
</evidence>
<protein>
    <recommendedName>
        <fullName evidence="2">Glutaredoxin domain-containing protein</fullName>
    </recommendedName>
</protein>
<evidence type="ECO:0000313" key="4">
    <source>
        <dbReference type="Proteomes" id="UP001501742"/>
    </source>
</evidence>
<dbReference type="PROSITE" id="PS51354">
    <property type="entry name" value="GLUTAREDOXIN_2"/>
    <property type="match status" value="1"/>
</dbReference>
<dbReference type="InterPro" id="IPR017937">
    <property type="entry name" value="Thioredoxin_CS"/>
</dbReference>
<evidence type="ECO:0000313" key="3">
    <source>
        <dbReference type="EMBL" id="GAA1491692.1"/>
    </source>
</evidence>
<reference evidence="3 4" key="1">
    <citation type="journal article" date="2019" name="Int. J. Syst. Evol. Microbiol.">
        <title>The Global Catalogue of Microorganisms (GCM) 10K type strain sequencing project: providing services to taxonomists for standard genome sequencing and annotation.</title>
        <authorList>
            <consortium name="The Broad Institute Genomics Platform"/>
            <consortium name="The Broad Institute Genome Sequencing Center for Infectious Disease"/>
            <person name="Wu L."/>
            <person name="Ma J."/>
        </authorList>
    </citation>
    <scope>NUCLEOTIDE SEQUENCE [LARGE SCALE GENOMIC DNA]</scope>
    <source>
        <strain evidence="3 4">JCM 12140</strain>
    </source>
</reference>
<dbReference type="Proteomes" id="UP001501742">
    <property type="component" value="Unassembled WGS sequence"/>
</dbReference>
<dbReference type="InterPro" id="IPR036249">
    <property type="entry name" value="Thioredoxin-like_sf"/>
</dbReference>
<organism evidence="3 4">
    <name type="scientific">Curtobacterium herbarum</name>
    <dbReference type="NCBI Taxonomy" id="150122"/>
    <lineage>
        <taxon>Bacteria</taxon>
        <taxon>Bacillati</taxon>
        <taxon>Actinomycetota</taxon>
        <taxon>Actinomycetes</taxon>
        <taxon>Micrococcales</taxon>
        <taxon>Microbacteriaceae</taxon>
        <taxon>Curtobacterium</taxon>
    </lineage>
</organism>
<dbReference type="InterPro" id="IPR002109">
    <property type="entry name" value="Glutaredoxin"/>
</dbReference>
<accession>A0ABN1Z9P7</accession>
<dbReference type="InterPro" id="IPR051548">
    <property type="entry name" value="Grx-like_ET"/>
</dbReference>
<dbReference type="Gene3D" id="3.40.30.10">
    <property type="entry name" value="Glutaredoxin"/>
    <property type="match status" value="1"/>
</dbReference>
<feature type="domain" description="Glutaredoxin" evidence="2">
    <location>
        <begin position="44"/>
        <end position="99"/>
    </location>
</feature>
<keyword evidence="4" id="KW-1185">Reference proteome</keyword>
<feature type="region of interest" description="Disordered" evidence="1">
    <location>
        <begin position="1"/>
        <end position="28"/>
    </location>
</feature>
<dbReference type="PROSITE" id="PS00194">
    <property type="entry name" value="THIOREDOXIN_1"/>
    <property type="match status" value="1"/>
</dbReference>
<proteinExistence type="predicted"/>
<dbReference type="PANTHER" id="PTHR34386:SF1">
    <property type="entry name" value="GLUTAREDOXIN-LIKE PROTEIN NRDH"/>
    <property type="match status" value="1"/>
</dbReference>
<dbReference type="Pfam" id="PF00462">
    <property type="entry name" value="Glutaredoxin"/>
    <property type="match status" value="1"/>
</dbReference>
<sequence length="117" mass="12469">MHRAPSPCPDAEAVSDAPPGNRGYREHMSETITRDAFVPEAGGVTMFTTTWCGYCARLKNQMTKAGVPFREVDIETTPGTAELVAEVNGGNQTVPTLVFPDGSTATNPSLAEVQSRV</sequence>
<dbReference type="SUPFAM" id="SSF52833">
    <property type="entry name" value="Thioredoxin-like"/>
    <property type="match status" value="1"/>
</dbReference>
<dbReference type="EMBL" id="BAAAJX010000001">
    <property type="protein sequence ID" value="GAA1491692.1"/>
    <property type="molecule type" value="Genomic_DNA"/>
</dbReference>
<comment type="caution">
    <text evidence="3">The sequence shown here is derived from an EMBL/GenBank/DDBJ whole genome shotgun (WGS) entry which is preliminary data.</text>
</comment>
<dbReference type="PANTHER" id="PTHR34386">
    <property type="entry name" value="GLUTAREDOXIN"/>
    <property type="match status" value="1"/>
</dbReference>
<dbReference type="CDD" id="cd02976">
    <property type="entry name" value="NrdH"/>
    <property type="match status" value="1"/>
</dbReference>
<gene>
    <name evidence="3" type="ORF">GCM10009627_00380</name>
</gene>
<evidence type="ECO:0000256" key="1">
    <source>
        <dbReference type="SAM" id="MobiDB-lite"/>
    </source>
</evidence>